<dbReference type="GO" id="GO:0006417">
    <property type="term" value="P:regulation of translation"/>
    <property type="evidence" value="ECO:0007669"/>
    <property type="project" value="UniProtKB-UniRule"/>
</dbReference>
<evidence type="ECO:0000256" key="5">
    <source>
        <dbReference type="ARBA" id="ARBA00023015"/>
    </source>
</evidence>
<dbReference type="GO" id="GO:0005829">
    <property type="term" value="C:cytosol"/>
    <property type="evidence" value="ECO:0007669"/>
    <property type="project" value="TreeGrafter"/>
</dbReference>
<dbReference type="InterPro" id="IPR000119">
    <property type="entry name" value="Hist_DNA-bd"/>
</dbReference>
<keyword evidence="8 9" id="KW-0233">DNA recombination</keyword>
<dbReference type="Pfam" id="PF00216">
    <property type="entry name" value="Bac_DNA_binding"/>
    <property type="match status" value="1"/>
</dbReference>
<keyword evidence="7 9" id="KW-0804">Transcription</keyword>
<proteinExistence type="inferred from homology"/>
<dbReference type="PROSITE" id="PS00045">
    <property type="entry name" value="HISTONE_LIKE"/>
    <property type="match status" value="1"/>
</dbReference>
<dbReference type="InterPro" id="IPR005684">
    <property type="entry name" value="IHF_alpha"/>
</dbReference>
<dbReference type="GO" id="GO:0000976">
    <property type="term" value="F:transcription cis-regulatory region binding"/>
    <property type="evidence" value="ECO:0007669"/>
    <property type="project" value="UniProtKB-ARBA"/>
</dbReference>
<organism evidence="12 13">
    <name type="scientific">Entomomonas moraniae</name>
    <dbReference type="NCBI Taxonomy" id="2213226"/>
    <lineage>
        <taxon>Bacteria</taxon>
        <taxon>Pseudomonadati</taxon>
        <taxon>Pseudomonadota</taxon>
        <taxon>Gammaproteobacteria</taxon>
        <taxon>Pseudomonadales</taxon>
        <taxon>Pseudomonadaceae</taxon>
        <taxon>Entomomonas</taxon>
    </lineage>
</organism>
<comment type="function">
    <text evidence="9 11">This protein is one of the two subunits of integration host factor, a specific DNA-binding protein that functions in genetic recombination as well as in transcriptional and translational control.</text>
</comment>
<dbReference type="GO" id="GO:0032993">
    <property type="term" value="C:protein-DNA complex"/>
    <property type="evidence" value="ECO:0007669"/>
    <property type="project" value="UniProtKB-ARBA"/>
</dbReference>
<dbReference type="SMART" id="SM00411">
    <property type="entry name" value="BHL"/>
    <property type="match status" value="1"/>
</dbReference>
<evidence type="ECO:0000256" key="6">
    <source>
        <dbReference type="ARBA" id="ARBA00023125"/>
    </source>
</evidence>
<dbReference type="NCBIfam" id="TIGR00987">
    <property type="entry name" value="himA"/>
    <property type="match status" value="1"/>
</dbReference>
<dbReference type="CDD" id="cd13835">
    <property type="entry name" value="IHF_A"/>
    <property type="match status" value="1"/>
</dbReference>
<dbReference type="Proteomes" id="UP000273143">
    <property type="component" value="Chromosome"/>
</dbReference>
<evidence type="ECO:0000256" key="7">
    <source>
        <dbReference type="ARBA" id="ARBA00023163"/>
    </source>
</evidence>
<dbReference type="EMBL" id="CP029822">
    <property type="protein sequence ID" value="AZS50326.1"/>
    <property type="molecule type" value="Genomic_DNA"/>
</dbReference>
<evidence type="ECO:0000256" key="2">
    <source>
        <dbReference type="ARBA" id="ARBA00011870"/>
    </source>
</evidence>
<sequence length="105" mass="11700">MSTLTKAEMAESLINQLGLPKQEAKELVEDFFEEIKGALADNTMVKLSGFGNFELRNKSERPGRNPRTGEEVAITARRVVTFHPGQKLRAKVDSNIEGLLKTLDK</sequence>
<evidence type="ECO:0000256" key="3">
    <source>
        <dbReference type="ARBA" id="ARBA00018329"/>
    </source>
</evidence>
<evidence type="ECO:0000256" key="1">
    <source>
        <dbReference type="ARBA" id="ARBA00010529"/>
    </source>
</evidence>
<name>A0A3Q9JIK4_9GAMM</name>
<comment type="similarity">
    <text evidence="1 9 10">Belongs to the bacterial histone-like protein family.</text>
</comment>
<dbReference type="Gene3D" id="4.10.520.10">
    <property type="entry name" value="IHF-like DNA-binding proteins"/>
    <property type="match status" value="1"/>
</dbReference>
<protein>
    <recommendedName>
        <fullName evidence="3 9">Integration host factor subunit alpha</fullName>
        <shortName evidence="9">IHF-alpha</shortName>
    </recommendedName>
</protein>
<accession>A0A3Q9JIK4</accession>
<dbReference type="SUPFAM" id="SSF47729">
    <property type="entry name" value="IHF-like DNA-binding proteins"/>
    <property type="match status" value="1"/>
</dbReference>
<dbReference type="PRINTS" id="PR01727">
    <property type="entry name" value="DNABINDINGHU"/>
</dbReference>
<dbReference type="HAMAP" id="MF_00380">
    <property type="entry name" value="IHF_alpha"/>
    <property type="match status" value="1"/>
</dbReference>
<dbReference type="KEGG" id="emo:DM558_05855"/>
<keyword evidence="6 9" id="KW-0238">DNA-binding</keyword>
<dbReference type="GO" id="GO:0001216">
    <property type="term" value="F:DNA-binding transcription activator activity"/>
    <property type="evidence" value="ECO:0007669"/>
    <property type="project" value="UniProtKB-ARBA"/>
</dbReference>
<keyword evidence="4 9" id="KW-0810">Translation regulation</keyword>
<evidence type="ECO:0000256" key="10">
    <source>
        <dbReference type="RuleBase" id="RU003939"/>
    </source>
</evidence>
<comment type="subunit">
    <text evidence="2 9 11">Heterodimer of an alpha and a beta chain.</text>
</comment>
<dbReference type="GO" id="GO:0006310">
    <property type="term" value="P:DNA recombination"/>
    <property type="evidence" value="ECO:0007669"/>
    <property type="project" value="UniProtKB-UniRule"/>
</dbReference>
<dbReference type="PANTHER" id="PTHR33175">
    <property type="entry name" value="DNA-BINDING PROTEIN HU"/>
    <property type="match status" value="1"/>
</dbReference>
<evidence type="ECO:0000313" key="12">
    <source>
        <dbReference type="EMBL" id="AZS50326.1"/>
    </source>
</evidence>
<dbReference type="FunFam" id="4.10.520.10:FF:000002">
    <property type="entry name" value="Integration host factor subunit alpha"/>
    <property type="match status" value="1"/>
</dbReference>
<keyword evidence="5 9" id="KW-0805">Transcription regulation</keyword>
<dbReference type="InterPro" id="IPR020816">
    <property type="entry name" value="Histone-like_DNA-bd_CS"/>
</dbReference>
<evidence type="ECO:0000256" key="11">
    <source>
        <dbReference type="RuleBase" id="RU004485"/>
    </source>
</evidence>
<evidence type="ECO:0000313" key="13">
    <source>
        <dbReference type="Proteomes" id="UP000273143"/>
    </source>
</evidence>
<dbReference type="InterPro" id="IPR010992">
    <property type="entry name" value="IHF-like_DNA-bd_dom_sf"/>
</dbReference>
<evidence type="ECO:0000256" key="8">
    <source>
        <dbReference type="ARBA" id="ARBA00023172"/>
    </source>
</evidence>
<evidence type="ECO:0000256" key="9">
    <source>
        <dbReference type="HAMAP-Rule" id="MF_00380"/>
    </source>
</evidence>
<dbReference type="NCBIfam" id="NF001401">
    <property type="entry name" value="PRK00285.1"/>
    <property type="match status" value="1"/>
</dbReference>
<dbReference type="AlphaFoldDB" id="A0A3Q9JIK4"/>
<dbReference type="PANTHER" id="PTHR33175:SF2">
    <property type="entry name" value="INTEGRATION HOST FACTOR SUBUNIT ALPHA"/>
    <property type="match status" value="1"/>
</dbReference>
<evidence type="ECO:0000256" key="4">
    <source>
        <dbReference type="ARBA" id="ARBA00022845"/>
    </source>
</evidence>
<keyword evidence="13" id="KW-1185">Reference proteome</keyword>
<reference evidence="13" key="1">
    <citation type="submission" date="2018-06" db="EMBL/GenBank/DDBJ databases">
        <title>Complete genome of Pseudomonas insecticola strain QZS01.</title>
        <authorList>
            <person name="Wang J."/>
            <person name="Su Q."/>
        </authorList>
    </citation>
    <scope>NUCLEOTIDE SEQUENCE [LARGE SCALE GENOMIC DNA]</scope>
    <source>
        <strain evidence="13">QZS01</strain>
    </source>
</reference>
<dbReference type="GO" id="GO:0030527">
    <property type="term" value="F:structural constituent of chromatin"/>
    <property type="evidence" value="ECO:0007669"/>
    <property type="project" value="InterPro"/>
</dbReference>
<gene>
    <name evidence="9" type="primary">ihfA</name>
    <name evidence="9" type="synonym">himA</name>
    <name evidence="12" type="ORF">DM558_05855</name>
</gene>
<dbReference type="RefSeq" id="WP_127162598.1">
    <property type="nucleotide sequence ID" value="NZ_CP029822.1"/>
</dbReference>